<accession>A0A0F3IR54</accession>
<feature type="compositionally biased region" description="Pro residues" evidence="1">
    <location>
        <begin position="245"/>
        <end position="255"/>
    </location>
</feature>
<dbReference type="EMBL" id="LAJY01000336">
    <property type="protein sequence ID" value="KJV09191.1"/>
    <property type="molecule type" value="Genomic_DNA"/>
</dbReference>
<name>A0A0F3IR54_9PROT</name>
<dbReference type="OrthoDB" id="9865233at2"/>
<feature type="compositionally biased region" description="Low complexity" evidence="1">
    <location>
        <begin position="256"/>
        <end position="265"/>
    </location>
</feature>
<dbReference type="PATRIC" id="fig|552518.3.peg.2265"/>
<evidence type="ECO:0000313" key="2">
    <source>
        <dbReference type="EMBL" id="KJV09191.1"/>
    </source>
</evidence>
<comment type="caution">
    <text evidence="2">The sequence shown here is derived from an EMBL/GenBank/DDBJ whole genome shotgun (WGS) entry which is preliminary data.</text>
</comment>
<reference evidence="2 3" key="1">
    <citation type="submission" date="2015-03" db="EMBL/GenBank/DDBJ databases">
        <title>Draft genome sequence of Elstera litoralis.</title>
        <authorList>
            <person name="Rahalkar M.C."/>
            <person name="Dhakephalkar P.K."/>
            <person name="Pore S.D."/>
            <person name="Arora P."/>
            <person name="Kapse N.G."/>
            <person name="Pandit P.S."/>
        </authorList>
    </citation>
    <scope>NUCLEOTIDE SEQUENCE [LARGE SCALE GENOMIC DNA]</scope>
    <source>
        <strain evidence="2 3">Dia-1</strain>
    </source>
</reference>
<evidence type="ECO:0000313" key="3">
    <source>
        <dbReference type="Proteomes" id="UP000033774"/>
    </source>
</evidence>
<gene>
    <name evidence="2" type="ORF">VZ95_13045</name>
</gene>
<dbReference type="AlphaFoldDB" id="A0A0F3IR54"/>
<sequence>MPTTKPVTPQEFWPLFEAWAKARITPGVLALPHGWSDWALSDFQAYALTQAGLDQSPDAGGLDITRSAHLLLGGDRLAYLFNRENPQATRFILCLSGQSLHQSAADYSAGIQRDMHRLSEGRVDPTLAGAVPILVGVCWEAEARSALRGAGFETHFSVPLEPSGGTVITALSLRVAPATGGTSPRWPERVVRPPTPALASLIATAAPTPPVTFDLAALAQTSAPVAPPIPPVAGPSPFTGLFRPSVPPAPSPFAPPSASIGGSGS</sequence>
<proteinExistence type="predicted"/>
<dbReference type="RefSeq" id="WP_045776233.1">
    <property type="nucleotide sequence ID" value="NZ_LAJY01000336.1"/>
</dbReference>
<protein>
    <submittedName>
        <fullName evidence="2">Uncharacterized protein</fullName>
    </submittedName>
</protein>
<dbReference type="Proteomes" id="UP000033774">
    <property type="component" value="Unassembled WGS sequence"/>
</dbReference>
<feature type="region of interest" description="Disordered" evidence="1">
    <location>
        <begin position="243"/>
        <end position="265"/>
    </location>
</feature>
<evidence type="ECO:0000256" key="1">
    <source>
        <dbReference type="SAM" id="MobiDB-lite"/>
    </source>
</evidence>
<keyword evidence="3" id="KW-1185">Reference proteome</keyword>
<organism evidence="2 3">
    <name type="scientific">Elstera litoralis</name>
    <dbReference type="NCBI Taxonomy" id="552518"/>
    <lineage>
        <taxon>Bacteria</taxon>
        <taxon>Pseudomonadati</taxon>
        <taxon>Pseudomonadota</taxon>
        <taxon>Alphaproteobacteria</taxon>
        <taxon>Rhodospirillales</taxon>
        <taxon>Rhodospirillaceae</taxon>
        <taxon>Elstera</taxon>
    </lineage>
</organism>